<reference evidence="2 3" key="1">
    <citation type="submission" date="2019-02" db="EMBL/GenBank/DDBJ databases">
        <title>Deep-cultivation of Planctomycetes and their phenomic and genomic characterization uncovers novel biology.</title>
        <authorList>
            <person name="Wiegand S."/>
            <person name="Jogler M."/>
            <person name="Boedeker C."/>
            <person name="Pinto D."/>
            <person name="Vollmers J."/>
            <person name="Rivas-Marin E."/>
            <person name="Kohn T."/>
            <person name="Peeters S.H."/>
            <person name="Heuer A."/>
            <person name="Rast P."/>
            <person name="Oberbeckmann S."/>
            <person name="Bunk B."/>
            <person name="Jeske O."/>
            <person name="Meyerdierks A."/>
            <person name="Storesund J.E."/>
            <person name="Kallscheuer N."/>
            <person name="Luecker S."/>
            <person name="Lage O.M."/>
            <person name="Pohl T."/>
            <person name="Merkel B.J."/>
            <person name="Hornburger P."/>
            <person name="Mueller R.-W."/>
            <person name="Bruemmer F."/>
            <person name="Labrenz M."/>
            <person name="Spormann A.M."/>
            <person name="Op Den Camp H."/>
            <person name="Overmann J."/>
            <person name="Amann R."/>
            <person name="Jetten M.S.M."/>
            <person name="Mascher T."/>
            <person name="Medema M.H."/>
            <person name="Devos D.P."/>
            <person name="Kaster A.-K."/>
            <person name="Ovreas L."/>
            <person name="Rohde M."/>
            <person name="Galperin M.Y."/>
            <person name="Jogler C."/>
        </authorList>
    </citation>
    <scope>NUCLEOTIDE SEQUENCE [LARGE SCALE GENOMIC DNA]</scope>
    <source>
        <strain evidence="2 3">CA13</strain>
    </source>
</reference>
<comment type="caution">
    <text evidence="2">The sequence shown here is derived from an EMBL/GenBank/DDBJ whole genome shotgun (WGS) entry which is preliminary data.</text>
</comment>
<accession>A0A5C5YNG6</accession>
<organism evidence="2 3">
    <name type="scientific">Novipirellula herctigrandis</name>
    <dbReference type="NCBI Taxonomy" id="2527986"/>
    <lineage>
        <taxon>Bacteria</taxon>
        <taxon>Pseudomonadati</taxon>
        <taxon>Planctomycetota</taxon>
        <taxon>Planctomycetia</taxon>
        <taxon>Pirellulales</taxon>
        <taxon>Pirellulaceae</taxon>
        <taxon>Novipirellula</taxon>
    </lineage>
</organism>
<dbReference type="InterPro" id="IPR011990">
    <property type="entry name" value="TPR-like_helical_dom_sf"/>
</dbReference>
<dbReference type="AlphaFoldDB" id="A0A5C5YNG6"/>
<evidence type="ECO:0000256" key="1">
    <source>
        <dbReference type="SAM" id="MobiDB-lite"/>
    </source>
</evidence>
<proteinExistence type="predicted"/>
<keyword evidence="3" id="KW-1185">Reference proteome</keyword>
<gene>
    <name evidence="2" type="ORF">CA13_69270</name>
</gene>
<evidence type="ECO:0000313" key="3">
    <source>
        <dbReference type="Proteomes" id="UP000315010"/>
    </source>
</evidence>
<evidence type="ECO:0008006" key="4">
    <source>
        <dbReference type="Google" id="ProtNLM"/>
    </source>
</evidence>
<name>A0A5C5YNG6_9BACT</name>
<protein>
    <recommendedName>
        <fullName evidence="4">Outer membrane protein assembly factor BamD</fullName>
    </recommendedName>
</protein>
<dbReference type="Proteomes" id="UP000315010">
    <property type="component" value="Unassembled WGS sequence"/>
</dbReference>
<dbReference type="EMBL" id="SJPJ01000002">
    <property type="protein sequence ID" value="TWT76433.1"/>
    <property type="molecule type" value="Genomic_DNA"/>
</dbReference>
<feature type="region of interest" description="Disordered" evidence="1">
    <location>
        <begin position="408"/>
        <end position="437"/>
    </location>
</feature>
<dbReference type="Gene3D" id="1.25.40.10">
    <property type="entry name" value="Tetratricopeptide repeat domain"/>
    <property type="match status" value="2"/>
</dbReference>
<dbReference type="RefSeq" id="WP_419195240.1">
    <property type="nucleotide sequence ID" value="NZ_SJPJ01000002.1"/>
</dbReference>
<sequence length="437" mass="49674">MTHLHQRFQSFSHSSAATLMMRTINMGVLVFVLSVLMVGCQTFGGKKDTFESLTRGDVSDLPTPDPVVQASFVDSARKSTDKVVNFVTMKEQENVDKAKKLYQQGDAIFRDAQSQQGLTAKDTFYKASKTFRRAAEAAPGTALQQDAMFMESESLFFSDRLTDASESYGKLQKQFPRNRHNDLITARLFNISRYWIDTEKATEGKWKLPNLTDYSLPMIDSDGHAIRLLDQIRYDDPTGKLADDATMAAAAEEIRQKEFDKADAFLTDLRETYTDSDHLFLAHLLGIRCKLEIYAGPKYSGLILEEAEKLVQQTRKRFPDKMQEQKYADIVARAAAEISFHTAERLAYRAEFREKKKEYGAARYYYNKLLAHHQDTPHAETARVRLAEIEKLPDVPTQRLSWLTTVFPDSTSSSPLEPKFDDNNKPATESEGPTLLR</sequence>
<evidence type="ECO:0000313" key="2">
    <source>
        <dbReference type="EMBL" id="TWT76433.1"/>
    </source>
</evidence>